<proteinExistence type="predicted"/>
<protein>
    <submittedName>
        <fullName evidence="1">Uncharacterized protein</fullName>
    </submittedName>
</protein>
<accession>A0A0A9G4P7</accession>
<name>A0A0A9G4P7_ARUDO</name>
<dbReference type="AlphaFoldDB" id="A0A0A9G4P7"/>
<evidence type="ECO:0000313" key="1">
    <source>
        <dbReference type="EMBL" id="JAE17516.1"/>
    </source>
</evidence>
<dbReference type="EMBL" id="GBRH01180380">
    <property type="protein sequence ID" value="JAE17516.1"/>
    <property type="molecule type" value="Transcribed_RNA"/>
</dbReference>
<reference evidence="1" key="1">
    <citation type="submission" date="2014-09" db="EMBL/GenBank/DDBJ databases">
        <authorList>
            <person name="Magalhaes I.L.F."/>
            <person name="Oliveira U."/>
            <person name="Santos F.R."/>
            <person name="Vidigal T.H.D.A."/>
            <person name="Brescovit A.D."/>
            <person name="Santos A.J."/>
        </authorList>
    </citation>
    <scope>NUCLEOTIDE SEQUENCE</scope>
    <source>
        <tissue evidence="1">Shoot tissue taken approximately 20 cm above the soil surface</tissue>
    </source>
</reference>
<sequence length="60" mass="7375">MKLAAKECPSYNLKTFFIKPNGRTWRYRNIKVYRYTYKENGFSIMKFVMMLKSSYSRCFH</sequence>
<reference evidence="1" key="2">
    <citation type="journal article" date="2015" name="Data Brief">
        <title>Shoot transcriptome of the giant reed, Arundo donax.</title>
        <authorList>
            <person name="Barrero R.A."/>
            <person name="Guerrero F.D."/>
            <person name="Moolhuijzen P."/>
            <person name="Goolsby J.A."/>
            <person name="Tidwell J."/>
            <person name="Bellgard S.E."/>
            <person name="Bellgard M.I."/>
        </authorList>
    </citation>
    <scope>NUCLEOTIDE SEQUENCE</scope>
    <source>
        <tissue evidence="1">Shoot tissue taken approximately 20 cm above the soil surface</tissue>
    </source>
</reference>
<organism evidence="1">
    <name type="scientific">Arundo donax</name>
    <name type="common">Giant reed</name>
    <name type="synonym">Donax arundinaceus</name>
    <dbReference type="NCBI Taxonomy" id="35708"/>
    <lineage>
        <taxon>Eukaryota</taxon>
        <taxon>Viridiplantae</taxon>
        <taxon>Streptophyta</taxon>
        <taxon>Embryophyta</taxon>
        <taxon>Tracheophyta</taxon>
        <taxon>Spermatophyta</taxon>
        <taxon>Magnoliopsida</taxon>
        <taxon>Liliopsida</taxon>
        <taxon>Poales</taxon>
        <taxon>Poaceae</taxon>
        <taxon>PACMAD clade</taxon>
        <taxon>Arundinoideae</taxon>
        <taxon>Arundineae</taxon>
        <taxon>Arundo</taxon>
    </lineage>
</organism>